<evidence type="ECO:0000313" key="2">
    <source>
        <dbReference type="EMBL" id="PUZ26357.1"/>
    </source>
</evidence>
<protein>
    <submittedName>
        <fullName evidence="2">Uncharacterized protein</fullName>
    </submittedName>
</protein>
<dbReference type="AlphaFoldDB" id="A0A2T7BJ98"/>
<feature type="transmembrane region" description="Helical" evidence="1">
    <location>
        <begin position="15"/>
        <end position="33"/>
    </location>
</feature>
<evidence type="ECO:0000256" key="1">
    <source>
        <dbReference type="SAM" id="Phobius"/>
    </source>
</evidence>
<keyword evidence="1" id="KW-1133">Transmembrane helix</keyword>
<keyword evidence="1" id="KW-0812">Transmembrane</keyword>
<gene>
    <name evidence="2" type="ORF">DCC81_19245</name>
</gene>
<name>A0A2T7BJ98_9BACT</name>
<dbReference type="EMBL" id="QCYK01000002">
    <property type="protein sequence ID" value="PUZ26357.1"/>
    <property type="molecule type" value="Genomic_DNA"/>
</dbReference>
<evidence type="ECO:0000313" key="3">
    <source>
        <dbReference type="Proteomes" id="UP000244450"/>
    </source>
</evidence>
<keyword evidence="1" id="KW-0472">Membrane</keyword>
<accession>A0A2T7BJ98</accession>
<reference evidence="2 3" key="1">
    <citation type="submission" date="2018-04" db="EMBL/GenBank/DDBJ databases">
        <title>Chitinophaga fuyangensis sp. nov., isolated from soil in a chemical factory.</title>
        <authorList>
            <person name="Chen K."/>
        </authorList>
    </citation>
    <scope>NUCLEOTIDE SEQUENCE [LARGE SCALE GENOMIC DNA]</scope>
    <source>
        <strain evidence="2 3">LY-1</strain>
    </source>
</reference>
<proteinExistence type="predicted"/>
<keyword evidence="3" id="KW-1185">Reference proteome</keyword>
<comment type="caution">
    <text evidence="2">The sequence shown here is derived from an EMBL/GenBank/DDBJ whole genome shotgun (WGS) entry which is preliminary data.</text>
</comment>
<dbReference type="Proteomes" id="UP000244450">
    <property type="component" value="Unassembled WGS sequence"/>
</dbReference>
<sequence length="181" mass="21771">MQLHSQRNLQLDQLLFHRLVFSFTFLSILYKILNMTPKQNVAENGLYQIIEGMSSEQRAEYDKIELPYEFRANRLQISAQFTNLLNAEQSMRLVQIVSIFQTDKSYFHLGDYETEKAFEAEFQKVLSSLPADRVEKARALNRPFYRWTFNGPFYDSEFLRDIFPSEMYYHLERYLDRFRKS</sequence>
<organism evidence="2 3">
    <name type="scientific">Chitinophaga parva</name>
    <dbReference type="NCBI Taxonomy" id="2169414"/>
    <lineage>
        <taxon>Bacteria</taxon>
        <taxon>Pseudomonadati</taxon>
        <taxon>Bacteroidota</taxon>
        <taxon>Chitinophagia</taxon>
        <taxon>Chitinophagales</taxon>
        <taxon>Chitinophagaceae</taxon>
        <taxon>Chitinophaga</taxon>
    </lineage>
</organism>